<dbReference type="STRING" id="768671.ThimaDRAFT_1513"/>
<sequence>MKPHYRDRTYAAYPDLHPRPDVESDPAIADLVVREWLDRMAAWLPVDKDAECLDVGCGNGSLLLTLKRSLTF</sequence>
<dbReference type="AlphaFoldDB" id="F9U9B1"/>
<name>F9U9B1_9GAMM</name>
<dbReference type="SUPFAM" id="SSF53335">
    <property type="entry name" value="S-adenosyl-L-methionine-dependent methyltransferases"/>
    <property type="match status" value="1"/>
</dbReference>
<dbReference type="OrthoDB" id="21342at2"/>
<protein>
    <recommendedName>
        <fullName evidence="3">Methyltransferase type 11</fullName>
    </recommendedName>
</protein>
<dbReference type="RefSeq" id="WP_007192390.1">
    <property type="nucleotide sequence ID" value="NZ_AFWV01000004.1"/>
</dbReference>
<reference evidence="1 2" key="1">
    <citation type="submission" date="2011-06" db="EMBL/GenBank/DDBJ databases">
        <title>The draft genome of Thiocapsa marina 5811.</title>
        <authorList>
            <consortium name="US DOE Joint Genome Institute (JGI-PGF)"/>
            <person name="Lucas S."/>
            <person name="Han J."/>
            <person name="Cheng J.-F."/>
            <person name="Goodwin L."/>
            <person name="Pitluck S."/>
            <person name="Peters L."/>
            <person name="Land M.L."/>
            <person name="Hauser L."/>
            <person name="Vogl K."/>
            <person name="Liu Z."/>
            <person name="Imhoff J."/>
            <person name="Thiel V."/>
            <person name="Frigaard N.-U."/>
            <person name="Bryant D."/>
            <person name="Woyke T.J."/>
        </authorList>
    </citation>
    <scope>NUCLEOTIDE SEQUENCE [LARGE SCALE GENOMIC DNA]</scope>
    <source>
        <strain evidence="1 2">5811</strain>
    </source>
</reference>
<keyword evidence="2" id="KW-1185">Reference proteome</keyword>
<gene>
    <name evidence="1" type="ORF">ThimaDRAFT_1513</name>
</gene>
<dbReference type="EMBL" id="AFWV01000004">
    <property type="protein sequence ID" value="EGV19369.1"/>
    <property type="molecule type" value="Genomic_DNA"/>
</dbReference>
<evidence type="ECO:0000313" key="1">
    <source>
        <dbReference type="EMBL" id="EGV19369.1"/>
    </source>
</evidence>
<dbReference type="InterPro" id="IPR029063">
    <property type="entry name" value="SAM-dependent_MTases_sf"/>
</dbReference>
<dbReference type="Gene3D" id="3.40.50.150">
    <property type="entry name" value="Vaccinia Virus protein VP39"/>
    <property type="match status" value="1"/>
</dbReference>
<evidence type="ECO:0008006" key="3">
    <source>
        <dbReference type="Google" id="ProtNLM"/>
    </source>
</evidence>
<dbReference type="Proteomes" id="UP000005459">
    <property type="component" value="Unassembled WGS sequence"/>
</dbReference>
<accession>F9U9B1</accession>
<evidence type="ECO:0000313" key="2">
    <source>
        <dbReference type="Proteomes" id="UP000005459"/>
    </source>
</evidence>
<proteinExistence type="predicted"/>
<organism evidence="1 2">
    <name type="scientific">Thiocapsa marina 5811</name>
    <dbReference type="NCBI Taxonomy" id="768671"/>
    <lineage>
        <taxon>Bacteria</taxon>
        <taxon>Pseudomonadati</taxon>
        <taxon>Pseudomonadota</taxon>
        <taxon>Gammaproteobacteria</taxon>
        <taxon>Chromatiales</taxon>
        <taxon>Chromatiaceae</taxon>
        <taxon>Thiocapsa</taxon>
    </lineage>
</organism>